<dbReference type="InterPro" id="IPR007893">
    <property type="entry name" value="Spore_coat_U/FanG"/>
</dbReference>
<proteinExistence type="predicted"/>
<dbReference type="eggNOG" id="ENOG5033H62">
    <property type="taxonomic scope" value="Bacteria"/>
</dbReference>
<gene>
    <name evidence="2" type="ORF">A19Y_2782</name>
</gene>
<keyword evidence="3" id="KW-1185">Reference proteome</keyword>
<feature type="domain" description="Spore coat protein U/FanG" evidence="1">
    <location>
        <begin position="98"/>
        <end position="178"/>
    </location>
</feature>
<accession>A0A073CIA5</accession>
<dbReference type="HOGENOM" id="CLU_1480720_0_0_3"/>
<evidence type="ECO:0000313" key="3">
    <source>
        <dbReference type="Proteomes" id="UP000027395"/>
    </source>
</evidence>
<evidence type="ECO:0000259" key="1">
    <source>
        <dbReference type="Pfam" id="PF05229"/>
    </source>
</evidence>
<dbReference type="Pfam" id="PF05229">
    <property type="entry name" value="SCPU"/>
    <property type="match status" value="1"/>
</dbReference>
<dbReference type="EMBL" id="CM002803">
    <property type="protein sequence ID" value="KEI67657.1"/>
    <property type="molecule type" value="Genomic_DNA"/>
</dbReference>
<evidence type="ECO:0000313" key="2">
    <source>
        <dbReference type="EMBL" id="KEI67657.1"/>
    </source>
</evidence>
<sequence length="182" mass="19449">MQNFATLIMFSYRFLIWIGLILSPLATFFISQLAALAGTDTTTINISGTVPSVVQISSPTTMPVSNDLPLSNLGQQVIKVAELQIINNNPNSPSITINASSTNSGALSSANGNSSIPYLITVTDHQTQPNNFDNINNFSSPQTSGFNAEGAKTVDLYIQFNQATIPKQGDYSDVITLTVSDN</sequence>
<dbReference type="AlphaFoldDB" id="A0A073CIA5"/>
<dbReference type="PATRIC" id="fig|388467.6.peg.2728"/>
<dbReference type="Proteomes" id="UP000027395">
    <property type="component" value="Chromosome"/>
</dbReference>
<name>A0A073CIA5_PLAA1</name>
<reference evidence="2 3" key="1">
    <citation type="journal article" date="2014" name="Appl. Environ. Microbiol.">
        <title>Elucidation of insertion elements encoded on plasmids and in vitro construction of shuttle vectors from the toxic cyanobacterium Planktothrix.</title>
        <authorList>
            <person name="Christiansen G."/>
            <person name="Goesmann A."/>
            <person name="Kurmayer R."/>
        </authorList>
    </citation>
    <scope>NUCLEOTIDE SEQUENCE [LARGE SCALE GENOMIC DNA]</scope>
    <source>
        <strain evidence="2 3">NIVA-CYA 126/8</strain>
    </source>
</reference>
<dbReference type="STRING" id="388467.A19Y_2782"/>
<protein>
    <recommendedName>
        <fullName evidence="1">Spore coat protein U/FanG domain-containing protein</fullName>
    </recommendedName>
</protein>
<organism evidence="2 3">
    <name type="scientific">Planktothrix agardhii (strain NIVA-CYA 126/8)</name>
    <dbReference type="NCBI Taxonomy" id="388467"/>
    <lineage>
        <taxon>Bacteria</taxon>
        <taxon>Bacillati</taxon>
        <taxon>Cyanobacteriota</taxon>
        <taxon>Cyanophyceae</taxon>
        <taxon>Oscillatoriophycideae</taxon>
        <taxon>Oscillatoriales</taxon>
        <taxon>Microcoleaceae</taxon>
        <taxon>Planktothrix</taxon>
    </lineage>
</organism>